<keyword evidence="2 3" id="KW-0067">ATP-binding</keyword>
<dbReference type="Proteomes" id="UP001054902">
    <property type="component" value="Unassembled WGS sequence"/>
</dbReference>
<dbReference type="Pfam" id="PF00069">
    <property type="entry name" value="Pkinase"/>
    <property type="match status" value="1"/>
</dbReference>
<dbReference type="InterPro" id="IPR000719">
    <property type="entry name" value="Prot_kinase_dom"/>
</dbReference>
<dbReference type="FunFam" id="3.30.200.20:FF:000042">
    <property type="entry name" value="Aurora kinase A"/>
    <property type="match status" value="1"/>
</dbReference>
<sequence length="420" mass="46981">MNSRKRLHRKKKSTPLIQRPPIIDISSSSSNCSDKSVECSSLQNSSKKLEFHSTVSSSDDSEIVYDWLATLNQSMTLSSNSVNRHTSTTSQTVSTPTAKTTSTLNFSPPPPLHLACKESGFDTVRAVKDTTQLKKEKFGLPPTAPDVKKGTWLTHRTLVNDYLVLSPLGKGSYGDVHLVKQRRTNELFALKEIRRKKKGSSANSMYIRNEIEIMKRCSHVNVVRLFEVIDDPRSNNLYLVIEYMEKGDLMAIIKETCVSHQDTRDILLQLISGLKYLHDNNIIHGDIKPSNLLVNTDGRVKLSDFGLSQIKENGELVNEFIGTPAFASPEVVKGSTGYDGKLSDWYSVGATLYCVKFGKPPFSSGKRIDLFDSIMNSDVSFPHDADNSFKDLLQNLMSKDPQSRMTGDSIIDHPFVCNRR</sequence>
<dbReference type="FunFam" id="1.10.510.10:FF:000571">
    <property type="entry name" value="Maternal embryonic leucine zipper kinase"/>
    <property type="match status" value="1"/>
</dbReference>
<evidence type="ECO:0000256" key="2">
    <source>
        <dbReference type="ARBA" id="ARBA00022840"/>
    </source>
</evidence>
<comment type="caution">
    <text evidence="7">The sequence shown here is derived from an EMBL/GenBank/DDBJ whole genome shotgun (WGS) entry which is preliminary data.</text>
</comment>
<dbReference type="InterPro" id="IPR008271">
    <property type="entry name" value="Ser/Thr_kinase_AS"/>
</dbReference>
<feature type="compositionally biased region" description="Basic residues" evidence="5">
    <location>
        <begin position="1"/>
        <end position="13"/>
    </location>
</feature>
<dbReference type="CDD" id="cd14008">
    <property type="entry name" value="STKc_LKB1_CaMKK"/>
    <property type="match status" value="1"/>
</dbReference>
<evidence type="ECO:0000313" key="8">
    <source>
        <dbReference type="Proteomes" id="UP001054902"/>
    </source>
</evidence>
<feature type="domain" description="Protein kinase" evidence="6">
    <location>
        <begin position="162"/>
        <end position="416"/>
    </location>
</feature>
<evidence type="ECO:0000256" key="4">
    <source>
        <dbReference type="RuleBase" id="RU000304"/>
    </source>
</evidence>
<evidence type="ECO:0000313" key="7">
    <source>
        <dbReference type="EMBL" id="GFH51235.1"/>
    </source>
</evidence>
<name>A0AAD3CUE0_9STRA</name>
<dbReference type="GO" id="GO:0005737">
    <property type="term" value="C:cytoplasm"/>
    <property type="evidence" value="ECO:0007669"/>
    <property type="project" value="TreeGrafter"/>
</dbReference>
<dbReference type="PROSITE" id="PS00107">
    <property type="entry name" value="PROTEIN_KINASE_ATP"/>
    <property type="match status" value="1"/>
</dbReference>
<evidence type="ECO:0000256" key="1">
    <source>
        <dbReference type="ARBA" id="ARBA00022741"/>
    </source>
</evidence>
<dbReference type="SUPFAM" id="SSF56112">
    <property type="entry name" value="Protein kinase-like (PK-like)"/>
    <property type="match status" value="1"/>
</dbReference>
<dbReference type="EMBL" id="BLLK01000045">
    <property type="protein sequence ID" value="GFH51235.1"/>
    <property type="molecule type" value="Genomic_DNA"/>
</dbReference>
<organism evidence="7 8">
    <name type="scientific">Chaetoceros tenuissimus</name>
    <dbReference type="NCBI Taxonomy" id="426638"/>
    <lineage>
        <taxon>Eukaryota</taxon>
        <taxon>Sar</taxon>
        <taxon>Stramenopiles</taxon>
        <taxon>Ochrophyta</taxon>
        <taxon>Bacillariophyta</taxon>
        <taxon>Coscinodiscophyceae</taxon>
        <taxon>Chaetocerotophycidae</taxon>
        <taxon>Chaetocerotales</taxon>
        <taxon>Chaetocerotaceae</taxon>
        <taxon>Chaetoceros</taxon>
    </lineage>
</organism>
<keyword evidence="1 3" id="KW-0547">Nucleotide-binding</keyword>
<proteinExistence type="inferred from homology"/>
<keyword evidence="7" id="KW-0808">Transferase</keyword>
<dbReference type="PROSITE" id="PS50011">
    <property type="entry name" value="PROTEIN_KINASE_DOM"/>
    <property type="match status" value="1"/>
</dbReference>
<feature type="compositionally biased region" description="Low complexity" evidence="5">
    <location>
        <begin position="86"/>
        <end position="103"/>
    </location>
</feature>
<evidence type="ECO:0000256" key="3">
    <source>
        <dbReference type="PROSITE-ProRule" id="PRU10141"/>
    </source>
</evidence>
<feature type="region of interest" description="Disordered" evidence="5">
    <location>
        <begin position="1"/>
        <end position="32"/>
    </location>
</feature>
<reference evidence="7 8" key="1">
    <citation type="journal article" date="2021" name="Sci. Rep.">
        <title>The genome of the diatom Chaetoceros tenuissimus carries an ancient integrated fragment of an extant virus.</title>
        <authorList>
            <person name="Hongo Y."/>
            <person name="Kimura K."/>
            <person name="Takaki Y."/>
            <person name="Yoshida Y."/>
            <person name="Baba S."/>
            <person name="Kobayashi G."/>
            <person name="Nagasaki K."/>
            <person name="Hano T."/>
            <person name="Tomaru Y."/>
        </authorList>
    </citation>
    <scope>NUCLEOTIDE SEQUENCE [LARGE SCALE GENOMIC DNA]</scope>
    <source>
        <strain evidence="7 8">NIES-3715</strain>
    </source>
</reference>
<keyword evidence="8" id="KW-1185">Reference proteome</keyword>
<comment type="similarity">
    <text evidence="4">Belongs to the protein kinase superfamily.</text>
</comment>
<dbReference type="GO" id="GO:0004674">
    <property type="term" value="F:protein serine/threonine kinase activity"/>
    <property type="evidence" value="ECO:0007669"/>
    <property type="project" value="UniProtKB-KW"/>
</dbReference>
<dbReference type="SMART" id="SM00220">
    <property type="entry name" value="S_TKc"/>
    <property type="match status" value="1"/>
</dbReference>
<dbReference type="InterPro" id="IPR017441">
    <property type="entry name" value="Protein_kinase_ATP_BS"/>
</dbReference>
<dbReference type="Gene3D" id="1.10.510.10">
    <property type="entry name" value="Transferase(Phosphotransferase) domain 1"/>
    <property type="match status" value="1"/>
</dbReference>
<dbReference type="InterPro" id="IPR011009">
    <property type="entry name" value="Kinase-like_dom_sf"/>
</dbReference>
<protein>
    <submittedName>
        <fullName evidence="7">CAMKK protein kinase</fullName>
    </submittedName>
</protein>
<dbReference type="PROSITE" id="PS00108">
    <property type="entry name" value="PROTEIN_KINASE_ST"/>
    <property type="match status" value="1"/>
</dbReference>
<evidence type="ECO:0000256" key="5">
    <source>
        <dbReference type="SAM" id="MobiDB-lite"/>
    </source>
</evidence>
<accession>A0AAD3CUE0</accession>
<dbReference type="GO" id="GO:0005524">
    <property type="term" value="F:ATP binding"/>
    <property type="evidence" value="ECO:0007669"/>
    <property type="project" value="UniProtKB-UniRule"/>
</dbReference>
<feature type="region of interest" description="Disordered" evidence="5">
    <location>
        <begin position="80"/>
        <end position="109"/>
    </location>
</feature>
<gene>
    <name evidence="7" type="ORF">CTEN210_07711</name>
</gene>
<feature type="binding site" evidence="3">
    <location>
        <position position="191"/>
    </location>
    <ligand>
        <name>ATP</name>
        <dbReference type="ChEBI" id="CHEBI:30616"/>
    </ligand>
</feature>
<dbReference type="GO" id="GO:0010506">
    <property type="term" value="P:regulation of autophagy"/>
    <property type="evidence" value="ECO:0007669"/>
    <property type="project" value="InterPro"/>
</dbReference>
<evidence type="ECO:0000259" key="6">
    <source>
        <dbReference type="PROSITE" id="PS50011"/>
    </source>
</evidence>
<keyword evidence="4" id="KW-0723">Serine/threonine-protein kinase</keyword>
<dbReference type="PANTHER" id="PTHR24348">
    <property type="entry name" value="SERINE/THREONINE-PROTEIN KINASE UNC-51-RELATED"/>
    <property type="match status" value="1"/>
</dbReference>
<keyword evidence="7" id="KW-0418">Kinase</keyword>
<dbReference type="AlphaFoldDB" id="A0AAD3CUE0"/>
<dbReference type="InterPro" id="IPR045269">
    <property type="entry name" value="Atg1-like"/>
</dbReference>